<dbReference type="Proteomes" id="UP001500908">
    <property type="component" value="Unassembled WGS sequence"/>
</dbReference>
<dbReference type="InterPro" id="IPR036513">
    <property type="entry name" value="STAS_dom_sf"/>
</dbReference>
<name>A0ABP7G2M5_9ACTN</name>
<accession>A0ABP7G2M5</accession>
<dbReference type="SUPFAM" id="SSF52091">
    <property type="entry name" value="SpoIIaa-like"/>
    <property type="match status" value="1"/>
</dbReference>
<reference evidence="3" key="1">
    <citation type="journal article" date="2019" name="Int. J. Syst. Evol. Microbiol.">
        <title>The Global Catalogue of Microorganisms (GCM) 10K type strain sequencing project: providing services to taxonomists for standard genome sequencing and annotation.</title>
        <authorList>
            <consortium name="The Broad Institute Genomics Platform"/>
            <consortium name="The Broad Institute Genome Sequencing Center for Infectious Disease"/>
            <person name="Wu L."/>
            <person name="Ma J."/>
        </authorList>
    </citation>
    <scope>NUCLEOTIDE SEQUENCE [LARGE SCALE GENOMIC DNA]</scope>
    <source>
        <strain evidence="3">JCM 17137</strain>
    </source>
</reference>
<sequence>MNFEAFLGFTGSTATLHLAGSLDDASLPVLRSLVDQAVQQPLRQLVLRIDELESMTPGGVRCLAFAQQHVAPDVEIIVDGANEQVREAMRLGGFDQAVTFVAERAVLAG</sequence>
<feature type="domain" description="STAS" evidence="1">
    <location>
        <begin position="16"/>
        <end position="109"/>
    </location>
</feature>
<dbReference type="Pfam" id="PF01740">
    <property type="entry name" value="STAS"/>
    <property type="match status" value="1"/>
</dbReference>
<dbReference type="Gene3D" id="3.30.750.24">
    <property type="entry name" value="STAS domain"/>
    <property type="match status" value="1"/>
</dbReference>
<proteinExistence type="predicted"/>
<keyword evidence="3" id="KW-1185">Reference proteome</keyword>
<comment type="caution">
    <text evidence="2">The sequence shown here is derived from an EMBL/GenBank/DDBJ whole genome shotgun (WGS) entry which is preliminary data.</text>
</comment>
<dbReference type="CDD" id="cd07043">
    <property type="entry name" value="STAS_anti-anti-sigma_factors"/>
    <property type="match status" value="1"/>
</dbReference>
<evidence type="ECO:0000313" key="2">
    <source>
        <dbReference type="EMBL" id="GAA3753176.1"/>
    </source>
</evidence>
<dbReference type="PROSITE" id="PS50801">
    <property type="entry name" value="STAS"/>
    <property type="match status" value="1"/>
</dbReference>
<evidence type="ECO:0000313" key="3">
    <source>
        <dbReference type="Proteomes" id="UP001500908"/>
    </source>
</evidence>
<dbReference type="RefSeq" id="WP_344973196.1">
    <property type="nucleotide sequence ID" value="NZ_BAABDD010000018.1"/>
</dbReference>
<evidence type="ECO:0000259" key="1">
    <source>
        <dbReference type="PROSITE" id="PS50801"/>
    </source>
</evidence>
<dbReference type="InterPro" id="IPR002645">
    <property type="entry name" value="STAS_dom"/>
</dbReference>
<organism evidence="2 3">
    <name type="scientific">Salinactinospora qingdaonensis</name>
    <dbReference type="NCBI Taxonomy" id="702744"/>
    <lineage>
        <taxon>Bacteria</taxon>
        <taxon>Bacillati</taxon>
        <taxon>Actinomycetota</taxon>
        <taxon>Actinomycetes</taxon>
        <taxon>Streptosporangiales</taxon>
        <taxon>Nocardiopsidaceae</taxon>
        <taxon>Salinactinospora</taxon>
    </lineage>
</organism>
<gene>
    <name evidence="2" type="ORF">GCM10022402_34950</name>
</gene>
<dbReference type="EMBL" id="BAABDD010000018">
    <property type="protein sequence ID" value="GAA3753176.1"/>
    <property type="molecule type" value="Genomic_DNA"/>
</dbReference>
<protein>
    <recommendedName>
        <fullName evidence="1">STAS domain-containing protein</fullName>
    </recommendedName>
</protein>